<feature type="transmembrane region" description="Helical" evidence="14">
    <location>
        <begin position="141"/>
        <end position="159"/>
    </location>
</feature>
<keyword evidence="7 14" id="KW-0378">Hydrolase</keyword>
<dbReference type="HAMAP" id="MF_01006">
    <property type="entry name" value="Undec_diphosphatase"/>
    <property type="match status" value="1"/>
</dbReference>
<keyword evidence="14" id="KW-0961">Cell wall biogenesis/degradation</keyword>
<evidence type="ECO:0000256" key="9">
    <source>
        <dbReference type="ARBA" id="ARBA00023136"/>
    </source>
</evidence>
<dbReference type="GO" id="GO:0050380">
    <property type="term" value="F:undecaprenyl-diphosphatase activity"/>
    <property type="evidence" value="ECO:0007669"/>
    <property type="project" value="UniProtKB-UniRule"/>
</dbReference>
<dbReference type="OrthoDB" id="9808289at2"/>
<sequence>MSWIEALILGIIQGLTEFLPVSSSGHLEIGSVLLDAQSSDNLLFAVVVHLATALATIAVFKNDILELLKDILKFQWNESTQFATKILISMVPVFVVAVFFKDQIEALFIGNLALVGSMLLVTGGLLLFAHFKKDGDRSVGFLGAMVIGLAQAFAVLPGISRSGSTIATALILGVERSKAARFSFLMVLIPILGASLLELLDYSENPTAHSIDLISLIVGFVAAFIAGFVACKWMIKIVRKGKLTYFAAYCFVVGLIAIVAS</sequence>
<evidence type="ECO:0000256" key="6">
    <source>
        <dbReference type="ARBA" id="ARBA00022692"/>
    </source>
</evidence>
<keyword evidence="16" id="KW-1185">Reference proteome</keyword>
<feature type="transmembrane region" description="Helical" evidence="14">
    <location>
        <begin position="80"/>
        <end position="100"/>
    </location>
</feature>
<dbReference type="PANTHER" id="PTHR30622:SF2">
    <property type="entry name" value="UNDECAPRENYL-DIPHOSPHATASE"/>
    <property type="match status" value="1"/>
</dbReference>
<keyword evidence="14" id="KW-0573">Peptidoglycan synthesis</keyword>
<evidence type="ECO:0000256" key="1">
    <source>
        <dbReference type="ARBA" id="ARBA00004651"/>
    </source>
</evidence>
<feature type="transmembrane region" description="Helical" evidence="14">
    <location>
        <begin position="209"/>
        <end position="231"/>
    </location>
</feature>
<comment type="function">
    <text evidence="14">Catalyzes the dephosphorylation of undecaprenyl diphosphate (UPP). Confers resistance to bacitracin.</text>
</comment>
<evidence type="ECO:0000313" key="16">
    <source>
        <dbReference type="Proteomes" id="UP000198393"/>
    </source>
</evidence>
<protein>
    <recommendedName>
        <fullName evidence="4 14">Undecaprenyl-diphosphatase</fullName>
        <ecNumber evidence="3 14">3.6.1.27</ecNumber>
    </recommendedName>
    <alternativeName>
        <fullName evidence="12 14">Bacitracin resistance protein</fullName>
    </alternativeName>
    <alternativeName>
        <fullName evidence="11 14">Undecaprenyl pyrophosphate phosphatase</fullName>
    </alternativeName>
</protein>
<dbReference type="InterPro" id="IPR003824">
    <property type="entry name" value="UppP"/>
</dbReference>
<evidence type="ECO:0000256" key="4">
    <source>
        <dbReference type="ARBA" id="ARBA00021581"/>
    </source>
</evidence>
<dbReference type="GO" id="GO:0008360">
    <property type="term" value="P:regulation of cell shape"/>
    <property type="evidence" value="ECO:0007669"/>
    <property type="project" value="UniProtKB-KW"/>
</dbReference>
<evidence type="ECO:0000256" key="10">
    <source>
        <dbReference type="ARBA" id="ARBA00023251"/>
    </source>
</evidence>
<evidence type="ECO:0000313" key="15">
    <source>
        <dbReference type="EMBL" id="SNT26474.1"/>
    </source>
</evidence>
<evidence type="ECO:0000256" key="12">
    <source>
        <dbReference type="ARBA" id="ARBA00032932"/>
    </source>
</evidence>
<gene>
    <name evidence="14" type="primary">uppP</name>
    <name evidence="15" type="ORF">SAMN05421640_3037</name>
</gene>
<keyword evidence="6 14" id="KW-0812">Transmembrane</keyword>
<accession>A0A239LAA6</accession>
<name>A0A239LAA6_EKHLU</name>
<comment type="miscellaneous">
    <text evidence="14">Bacitracin is thought to be involved in the inhibition of peptidoglycan synthesis by sequestering undecaprenyl diphosphate, thereby reducing the pool of lipid carrier available.</text>
</comment>
<proteinExistence type="inferred from homology"/>
<dbReference type="GO" id="GO:0071555">
    <property type="term" value="P:cell wall organization"/>
    <property type="evidence" value="ECO:0007669"/>
    <property type="project" value="UniProtKB-KW"/>
</dbReference>
<evidence type="ECO:0000256" key="11">
    <source>
        <dbReference type="ARBA" id="ARBA00032707"/>
    </source>
</evidence>
<feature type="transmembrane region" description="Helical" evidence="14">
    <location>
        <begin position="107"/>
        <end position="129"/>
    </location>
</feature>
<evidence type="ECO:0000256" key="5">
    <source>
        <dbReference type="ARBA" id="ARBA00022475"/>
    </source>
</evidence>
<feature type="transmembrane region" description="Helical" evidence="14">
    <location>
        <begin position="179"/>
        <end position="197"/>
    </location>
</feature>
<keyword evidence="10 14" id="KW-0046">Antibiotic resistance</keyword>
<keyword evidence="8 14" id="KW-1133">Transmembrane helix</keyword>
<comment type="subcellular location">
    <subcellularLocation>
        <location evidence="1 14">Cell membrane</location>
        <topology evidence="1 14">Multi-pass membrane protein</topology>
    </subcellularLocation>
</comment>
<dbReference type="GO" id="GO:0009252">
    <property type="term" value="P:peptidoglycan biosynthetic process"/>
    <property type="evidence" value="ECO:0007669"/>
    <property type="project" value="UniProtKB-KW"/>
</dbReference>
<evidence type="ECO:0000256" key="14">
    <source>
        <dbReference type="HAMAP-Rule" id="MF_01006"/>
    </source>
</evidence>
<feature type="transmembrane region" description="Helical" evidence="14">
    <location>
        <begin position="42"/>
        <end position="60"/>
    </location>
</feature>
<feature type="transmembrane region" description="Helical" evidence="14">
    <location>
        <begin position="243"/>
        <end position="260"/>
    </location>
</feature>
<evidence type="ECO:0000256" key="3">
    <source>
        <dbReference type="ARBA" id="ARBA00012374"/>
    </source>
</evidence>
<dbReference type="GO" id="GO:0005886">
    <property type="term" value="C:plasma membrane"/>
    <property type="evidence" value="ECO:0007669"/>
    <property type="project" value="UniProtKB-SubCell"/>
</dbReference>
<keyword evidence="9 14" id="KW-0472">Membrane</keyword>
<comment type="similarity">
    <text evidence="2 14">Belongs to the UppP family.</text>
</comment>
<keyword evidence="14" id="KW-0133">Cell shape</keyword>
<dbReference type="EC" id="3.6.1.27" evidence="3 14"/>
<comment type="catalytic activity">
    <reaction evidence="13 14">
        <text>di-trans,octa-cis-undecaprenyl diphosphate + H2O = di-trans,octa-cis-undecaprenyl phosphate + phosphate + H(+)</text>
        <dbReference type="Rhea" id="RHEA:28094"/>
        <dbReference type="ChEBI" id="CHEBI:15377"/>
        <dbReference type="ChEBI" id="CHEBI:15378"/>
        <dbReference type="ChEBI" id="CHEBI:43474"/>
        <dbReference type="ChEBI" id="CHEBI:58405"/>
        <dbReference type="ChEBI" id="CHEBI:60392"/>
        <dbReference type="EC" id="3.6.1.27"/>
    </reaction>
</comment>
<keyword evidence="5 14" id="KW-1003">Cell membrane</keyword>
<evidence type="ECO:0000256" key="8">
    <source>
        <dbReference type="ARBA" id="ARBA00022989"/>
    </source>
</evidence>
<dbReference type="PANTHER" id="PTHR30622">
    <property type="entry name" value="UNDECAPRENYL-DIPHOSPHATASE"/>
    <property type="match status" value="1"/>
</dbReference>
<dbReference type="GO" id="GO:0046677">
    <property type="term" value="P:response to antibiotic"/>
    <property type="evidence" value="ECO:0007669"/>
    <property type="project" value="UniProtKB-UniRule"/>
</dbReference>
<organism evidence="15 16">
    <name type="scientific">Ekhidna lutea</name>
    <dbReference type="NCBI Taxonomy" id="447679"/>
    <lineage>
        <taxon>Bacteria</taxon>
        <taxon>Pseudomonadati</taxon>
        <taxon>Bacteroidota</taxon>
        <taxon>Cytophagia</taxon>
        <taxon>Cytophagales</taxon>
        <taxon>Reichenbachiellaceae</taxon>
        <taxon>Ekhidna</taxon>
    </lineage>
</organism>
<evidence type="ECO:0000256" key="13">
    <source>
        <dbReference type="ARBA" id="ARBA00047594"/>
    </source>
</evidence>
<dbReference type="Proteomes" id="UP000198393">
    <property type="component" value="Unassembled WGS sequence"/>
</dbReference>
<dbReference type="AlphaFoldDB" id="A0A239LAA6"/>
<dbReference type="Pfam" id="PF02673">
    <property type="entry name" value="BacA"/>
    <property type="match status" value="1"/>
</dbReference>
<evidence type="ECO:0000256" key="2">
    <source>
        <dbReference type="ARBA" id="ARBA00010621"/>
    </source>
</evidence>
<reference evidence="15 16" key="1">
    <citation type="submission" date="2017-06" db="EMBL/GenBank/DDBJ databases">
        <authorList>
            <person name="Kim H.J."/>
            <person name="Triplett B.A."/>
        </authorList>
    </citation>
    <scope>NUCLEOTIDE SEQUENCE [LARGE SCALE GENOMIC DNA]</scope>
    <source>
        <strain evidence="15 16">DSM 19307</strain>
    </source>
</reference>
<dbReference type="RefSeq" id="WP_089357726.1">
    <property type="nucleotide sequence ID" value="NZ_FZPD01000005.1"/>
</dbReference>
<evidence type="ECO:0000256" key="7">
    <source>
        <dbReference type="ARBA" id="ARBA00022801"/>
    </source>
</evidence>
<dbReference type="EMBL" id="FZPD01000005">
    <property type="protein sequence ID" value="SNT26474.1"/>
    <property type="molecule type" value="Genomic_DNA"/>
</dbReference>